<evidence type="ECO:0000256" key="4">
    <source>
        <dbReference type="ARBA" id="ARBA00022692"/>
    </source>
</evidence>
<keyword evidence="3" id="KW-0813">Transport</keyword>
<feature type="transmembrane region" description="Helical" evidence="11">
    <location>
        <begin position="63"/>
        <end position="82"/>
    </location>
</feature>
<evidence type="ECO:0000256" key="2">
    <source>
        <dbReference type="ARBA" id="ARBA00006493"/>
    </source>
</evidence>
<dbReference type="InterPro" id="IPR011527">
    <property type="entry name" value="ABC1_TM_dom"/>
</dbReference>
<dbReference type="PANTHER" id="PTHR43394:SF1">
    <property type="entry name" value="ATP-BINDING CASSETTE SUB-FAMILY B MEMBER 10, MITOCHONDRIAL"/>
    <property type="match status" value="1"/>
</dbReference>
<dbReference type="OMA" id="NTHTINL"/>
<keyword evidence="6" id="KW-0067">ATP-binding</keyword>
<organism evidence="14 15">
    <name type="scientific">Trichomonas vaginalis (strain ATCC PRA-98 / G3)</name>
    <dbReference type="NCBI Taxonomy" id="412133"/>
    <lineage>
        <taxon>Eukaryota</taxon>
        <taxon>Metamonada</taxon>
        <taxon>Parabasalia</taxon>
        <taxon>Trichomonadida</taxon>
        <taxon>Trichomonadidae</taxon>
        <taxon>Trichomonas</taxon>
    </lineage>
</organism>
<dbReference type="AlphaFoldDB" id="A2F6E0"/>
<dbReference type="Gene3D" id="3.40.50.300">
    <property type="entry name" value="P-loop containing nucleotide triphosphate hydrolases"/>
    <property type="match status" value="1"/>
</dbReference>
<feature type="transmembrane region" description="Helical" evidence="11">
    <location>
        <begin position="39"/>
        <end position="57"/>
    </location>
</feature>
<dbReference type="OrthoDB" id="6500128at2759"/>
<dbReference type="FunFam" id="3.40.50.300:FF:000140">
    <property type="entry name" value="Lipid A export ATP-binding/permease protein MsbA"/>
    <property type="match status" value="1"/>
</dbReference>
<keyword evidence="4 11" id="KW-0812">Transmembrane</keyword>
<dbReference type="CDD" id="cd03249">
    <property type="entry name" value="ABC_MTABC3_MDL1_MDL2"/>
    <property type="match status" value="1"/>
</dbReference>
<keyword evidence="7" id="KW-1278">Translocase</keyword>
<reference evidence="14" key="2">
    <citation type="journal article" date="2007" name="Science">
        <title>Draft genome sequence of the sexually transmitted pathogen Trichomonas vaginalis.</title>
        <authorList>
            <person name="Carlton J.M."/>
            <person name="Hirt R.P."/>
            <person name="Silva J.C."/>
            <person name="Delcher A.L."/>
            <person name="Schatz M."/>
            <person name="Zhao Q."/>
            <person name="Wortman J.R."/>
            <person name="Bidwell S.L."/>
            <person name="Alsmark U.C.M."/>
            <person name="Besteiro S."/>
            <person name="Sicheritz-Ponten T."/>
            <person name="Noel C.J."/>
            <person name="Dacks J.B."/>
            <person name="Foster P.G."/>
            <person name="Simillion C."/>
            <person name="Van de Peer Y."/>
            <person name="Miranda-Saavedra D."/>
            <person name="Barton G.J."/>
            <person name="Westrop G.D."/>
            <person name="Mueller S."/>
            <person name="Dessi D."/>
            <person name="Fiori P.L."/>
            <person name="Ren Q."/>
            <person name="Paulsen I."/>
            <person name="Zhang H."/>
            <person name="Bastida-Corcuera F.D."/>
            <person name="Simoes-Barbosa A."/>
            <person name="Brown M.T."/>
            <person name="Hayes R.D."/>
            <person name="Mukherjee M."/>
            <person name="Okumura C.Y."/>
            <person name="Schneider R."/>
            <person name="Smith A.J."/>
            <person name="Vanacova S."/>
            <person name="Villalvazo M."/>
            <person name="Haas B.J."/>
            <person name="Pertea M."/>
            <person name="Feldblyum T.V."/>
            <person name="Utterback T.R."/>
            <person name="Shu C.L."/>
            <person name="Osoegawa K."/>
            <person name="de Jong P.J."/>
            <person name="Hrdy I."/>
            <person name="Horvathova L."/>
            <person name="Zubacova Z."/>
            <person name="Dolezal P."/>
            <person name="Malik S.B."/>
            <person name="Logsdon J.M. Jr."/>
            <person name="Henze K."/>
            <person name="Gupta A."/>
            <person name="Wang C.C."/>
            <person name="Dunne R.L."/>
            <person name="Upcroft J.A."/>
            <person name="Upcroft P."/>
            <person name="White O."/>
            <person name="Salzberg S.L."/>
            <person name="Tang P."/>
            <person name="Chiu C.-H."/>
            <person name="Lee Y.-S."/>
            <person name="Embley T.M."/>
            <person name="Coombs G.H."/>
            <person name="Mottram J.C."/>
            <person name="Tachezy J."/>
            <person name="Fraser-Liggett C.M."/>
            <person name="Johnson P.J."/>
        </authorList>
    </citation>
    <scope>NUCLEOTIDE SEQUENCE [LARGE SCALE GENOMIC DNA]</scope>
    <source>
        <strain evidence="14">G3</strain>
    </source>
</reference>
<sequence>MQNDITFFDTNSIGSILTLLSQDAMLVQNAFGPEKGLQLSYIGQFLSGIIFAFVYSWRLAFMAMALIPIFLLLLFVFMPIILKISYTSYLYVSKSITIAEEALLSIRTVIGFNQEENDTKRFLDTHHMATKNERKLNYLLYGYGTLINLILYAMNLGILYYGSHLVQKSLKSDGTYGFGVGDFLSCWSFCWLGCMGYLQFQGSFQSEQKAIASGSRIIKQTKAQPSIPFEGGDEPEFLKGEIEFRNVTFRYPTRSVNALCNVSFKINSGEIAALVGHSGSGKSTCVQLIERYYDVNDGMILIDGKNIKEYNPRWLHRKIGLVGQEPTLFSSTIRQNIIYGVEKATNSQIENAADIANAKKFIEKLENKYETIVGDKGGKLSGGQRQRIAIARAIIKNPRILICDEATSALDAESEKKVQAALDQALIGKTGVIVAHRLSTIKNASIIYVFDAGSIVEKGTHQELIEKQWFYYKLVMRQLAKIDTNSNKNNQVSSEKEPVPLKKQDTTSQLIEKNHAHISTDYSEFSYDTEL</sequence>
<dbReference type="GO" id="GO:0140359">
    <property type="term" value="F:ABC-type transporter activity"/>
    <property type="evidence" value="ECO:0007669"/>
    <property type="project" value="InterPro"/>
</dbReference>
<feature type="region of interest" description="Disordered" evidence="10">
    <location>
        <begin position="486"/>
        <end position="507"/>
    </location>
</feature>
<dbReference type="RefSeq" id="XP_001312428.1">
    <property type="nucleotide sequence ID" value="XM_001312427.1"/>
</dbReference>
<dbReference type="SMR" id="A2F6E0"/>
<comment type="similarity">
    <text evidence="2">Belongs to the ABC transporter superfamily. ABCB family. MHC peptide exporter (TC 3.A.1.209) subfamily.</text>
</comment>
<evidence type="ECO:0000313" key="14">
    <source>
        <dbReference type="EMBL" id="EAX99498.1"/>
    </source>
</evidence>
<dbReference type="SMART" id="SM00382">
    <property type="entry name" value="AAA"/>
    <property type="match status" value="1"/>
</dbReference>
<accession>A2F6E0</accession>
<evidence type="ECO:0000256" key="9">
    <source>
        <dbReference type="ARBA" id="ARBA00023136"/>
    </source>
</evidence>
<protein>
    <submittedName>
        <fullName evidence="14">ABC transporter family protein</fullName>
    </submittedName>
</protein>
<evidence type="ECO:0000259" key="13">
    <source>
        <dbReference type="PROSITE" id="PS50929"/>
    </source>
</evidence>
<dbReference type="InterPro" id="IPR003593">
    <property type="entry name" value="AAA+_ATPase"/>
</dbReference>
<dbReference type="VEuPathDB" id="TrichDB:TVAGG3_0415060"/>
<evidence type="ECO:0000259" key="12">
    <source>
        <dbReference type="PROSITE" id="PS50893"/>
    </source>
</evidence>
<dbReference type="eggNOG" id="KOG0055">
    <property type="taxonomic scope" value="Eukaryota"/>
</dbReference>
<dbReference type="InterPro" id="IPR017871">
    <property type="entry name" value="ABC_transporter-like_CS"/>
</dbReference>
<dbReference type="InterPro" id="IPR039421">
    <property type="entry name" value="Type_1_exporter"/>
</dbReference>
<dbReference type="STRING" id="5722.A2F6E0"/>
<reference evidence="14" key="1">
    <citation type="submission" date="2006-10" db="EMBL/GenBank/DDBJ databases">
        <authorList>
            <person name="Amadeo P."/>
            <person name="Zhao Q."/>
            <person name="Wortman J."/>
            <person name="Fraser-Liggett C."/>
            <person name="Carlton J."/>
        </authorList>
    </citation>
    <scope>NUCLEOTIDE SEQUENCE</scope>
    <source>
        <strain evidence="14">G3</strain>
    </source>
</reference>
<dbReference type="SUPFAM" id="SSF90123">
    <property type="entry name" value="ABC transporter transmembrane region"/>
    <property type="match status" value="1"/>
</dbReference>
<gene>
    <name evidence="14" type="ORF">TVAG_139960</name>
</gene>
<dbReference type="VEuPathDB" id="TrichDB:TVAG_139960"/>
<dbReference type="EMBL" id="DS113635">
    <property type="protein sequence ID" value="EAX99498.1"/>
    <property type="molecule type" value="Genomic_DNA"/>
</dbReference>
<dbReference type="GO" id="GO:0016020">
    <property type="term" value="C:membrane"/>
    <property type="evidence" value="ECO:0000318"/>
    <property type="project" value="GO_Central"/>
</dbReference>
<dbReference type="Proteomes" id="UP000001542">
    <property type="component" value="Unassembled WGS sequence"/>
</dbReference>
<evidence type="ECO:0000256" key="7">
    <source>
        <dbReference type="ARBA" id="ARBA00022967"/>
    </source>
</evidence>
<evidence type="ECO:0000256" key="5">
    <source>
        <dbReference type="ARBA" id="ARBA00022741"/>
    </source>
</evidence>
<keyword evidence="5" id="KW-0547">Nucleotide-binding</keyword>
<proteinExistence type="inferred from homology"/>
<evidence type="ECO:0000256" key="6">
    <source>
        <dbReference type="ARBA" id="ARBA00022840"/>
    </source>
</evidence>
<keyword evidence="9 11" id="KW-0472">Membrane</keyword>
<evidence type="ECO:0000313" key="15">
    <source>
        <dbReference type="Proteomes" id="UP000001542"/>
    </source>
</evidence>
<keyword evidence="15" id="KW-1185">Reference proteome</keyword>
<dbReference type="InterPro" id="IPR036640">
    <property type="entry name" value="ABC1_TM_sf"/>
</dbReference>
<dbReference type="GO" id="GO:0055085">
    <property type="term" value="P:transmembrane transport"/>
    <property type="evidence" value="ECO:0000318"/>
    <property type="project" value="GO_Central"/>
</dbReference>
<dbReference type="PROSITE" id="PS50893">
    <property type="entry name" value="ABC_TRANSPORTER_2"/>
    <property type="match status" value="1"/>
</dbReference>
<feature type="domain" description="ABC transmembrane type-1" evidence="13">
    <location>
        <begin position="1"/>
        <end position="168"/>
    </location>
</feature>
<dbReference type="Pfam" id="PF00664">
    <property type="entry name" value="ABC_membrane"/>
    <property type="match status" value="1"/>
</dbReference>
<dbReference type="PROSITE" id="PS50929">
    <property type="entry name" value="ABC_TM1F"/>
    <property type="match status" value="1"/>
</dbReference>
<dbReference type="InParanoid" id="A2F6E0"/>
<dbReference type="FunCoup" id="A2F6E0">
    <property type="interactions" value="143"/>
</dbReference>
<dbReference type="GO" id="GO:0012505">
    <property type="term" value="C:endomembrane system"/>
    <property type="evidence" value="ECO:0007669"/>
    <property type="project" value="UniProtKB-SubCell"/>
</dbReference>
<feature type="compositionally biased region" description="Basic and acidic residues" evidence="10">
    <location>
        <begin position="494"/>
        <end position="505"/>
    </location>
</feature>
<evidence type="ECO:0000256" key="10">
    <source>
        <dbReference type="SAM" id="MobiDB-lite"/>
    </source>
</evidence>
<dbReference type="GO" id="GO:0042626">
    <property type="term" value="F:ATPase-coupled transmembrane transporter activity"/>
    <property type="evidence" value="ECO:0000318"/>
    <property type="project" value="GO_Central"/>
</dbReference>
<feature type="domain" description="ABC transporter" evidence="12">
    <location>
        <begin position="242"/>
        <end position="477"/>
    </location>
</feature>
<dbReference type="PANTHER" id="PTHR43394">
    <property type="entry name" value="ATP-DEPENDENT PERMEASE MDL1, MITOCHONDRIAL"/>
    <property type="match status" value="1"/>
</dbReference>
<dbReference type="Pfam" id="PF00005">
    <property type="entry name" value="ABC_tran"/>
    <property type="match status" value="1"/>
</dbReference>
<dbReference type="PROSITE" id="PS00211">
    <property type="entry name" value="ABC_TRANSPORTER_1"/>
    <property type="match status" value="1"/>
</dbReference>
<dbReference type="InterPro" id="IPR003439">
    <property type="entry name" value="ABC_transporter-like_ATP-bd"/>
</dbReference>
<feature type="transmembrane region" description="Helical" evidence="11">
    <location>
        <begin position="138"/>
        <end position="162"/>
    </location>
</feature>
<evidence type="ECO:0000256" key="8">
    <source>
        <dbReference type="ARBA" id="ARBA00022989"/>
    </source>
</evidence>
<dbReference type="Gene3D" id="1.20.1560.10">
    <property type="entry name" value="ABC transporter type 1, transmembrane domain"/>
    <property type="match status" value="1"/>
</dbReference>
<dbReference type="InterPro" id="IPR027417">
    <property type="entry name" value="P-loop_NTPase"/>
</dbReference>
<comment type="subcellular location">
    <subcellularLocation>
        <location evidence="1">Endomembrane system</location>
        <topology evidence="1">Multi-pass membrane protein</topology>
    </subcellularLocation>
</comment>
<dbReference type="SUPFAM" id="SSF52540">
    <property type="entry name" value="P-loop containing nucleoside triphosphate hydrolases"/>
    <property type="match status" value="1"/>
</dbReference>
<dbReference type="GO" id="GO:0005524">
    <property type="term" value="F:ATP binding"/>
    <property type="evidence" value="ECO:0007669"/>
    <property type="project" value="UniProtKB-KW"/>
</dbReference>
<dbReference type="GO" id="GO:0016887">
    <property type="term" value="F:ATP hydrolysis activity"/>
    <property type="evidence" value="ECO:0007669"/>
    <property type="project" value="InterPro"/>
</dbReference>
<evidence type="ECO:0000256" key="1">
    <source>
        <dbReference type="ARBA" id="ARBA00004127"/>
    </source>
</evidence>
<evidence type="ECO:0000256" key="3">
    <source>
        <dbReference type="ARBA" id="ARBA00022448"/>
    </source>
</evidence>
<name>A2F6E0_TRIV3</name>
<keyword evidence="8 11" id="KW-1133">Transmembrane helix</keyword>
<dbReference type="KEGG" id="tva:4757307"/>
<evidence type="ECO:0000256" key="11">
    <source>
        <dbReference type="SAM" id="Phobius"/>
    </source>
</evidence>